<keyword evidence="2" id="KW-1185">Reference proteome</keyword>
<dbReference type="Proteomes" id="UP000257109">
    <property type="component" value="Unassembled WGS sequence"/>
</dbReference>
<reference evidence="1" key="1">
    <citation type="submission" date="2018-05" db="EMBL/GenBank/DDBJ databases">
        <title>Draft genome of Mucuna pruriens seed.</title>
        <authorList>
            <person name="Nnadi N.E."/>
            <person name="Vos R."/>
            <person name="Hasami M.H."/>
            <person name="Devisetty U.K."/>
            <person name="Aguiy J.C."/>
        </authorList>
    </citation>
    <scope>NUCLEOTIDE SEQUENCE [LARGE SCALE GENOMIC DNA]</scope>
    <source>
        <strain evidence="1">JCA_2017</strain>
    </source>
</reference>
<proteinExistence type="predicted"/>
<feature type="non-terminal residue" evidence="1">
    <location>
        <position position="1"/>
    </location>
</feature>
<name>A0A371GAK8_MUCPR</name>
<evidence type="ECO:0000313" key="2">
    <source>
        <dbReference type="Proteomes" id="UP000257109"/>
    </source>
</evidence>
<gene>
    <name evidence="1" type="ORF">CR513_30957</name>
</gene>
<dbReference type="EMBL" id="QJKJ01006197">
    <property type="protein sequence ID" value="RDX87559.1"/>
    <property type="molecule type" value="Genomic_DNA"/>
</dbReference>
<comment type="caution">
    <text evidence="1">The sequence shown here is derived from an EMBL/GenBank/DDBJ whole genome shotgun (WGS) entry which is preliminary data.</text>
</comment>
<evidence type="ECO:0000313" key="1">
    <source>
        <dbReference type="EMBL" id="RDX87559.1"/>
    </source>
</evidence>
<sequence>MALSTLAIQLRGHLSSNRHVTPRETSETGKLKFARGDRLGFQHTLVDLILSAQATRGEPPPSTMAISRPSLINLYRDHVGTVSIESDSASGRDESSIDPLYAFDLEIEKTLRRLRKARNLVVNNSRSSDFVINSNQLCIDNSVASSNIFAEPR</sequence>
<organism evidence="1 2">
    <name type="scientific">Mucuna pruriens</name>
    <name type="common">Velvet bean</name>
    <name type="synonym">Dolichos pruriens</name>
    <dbReference type="NCBI Taxonomy" id="157652"/>
    <lineage>
        <taxon>Eukaryota</taxon>
        <taxon>Viridiplantae</taxon>
        <taxon>Streptophyta</taxon>
        <taxon>Embryophyta</taxon>
        <taxon>Tracheophyta</taxon>
        <taxon>Spermatophyta</taxon>
        <taxon>Magnoliopsida</taxon>
        <taxon>eudicotyledons</taxon>
        <taxon>Gunneridae</taxon>
        <taxon>Pentapetalae</taxon>
        <taxon>rosids</taxon>
        <taxon>fabids</taxon>
        <taxon>Fabales</taxon>
        <taxon>Fabaceae</taxon>
        <taxon>Papilionoideae</taxon>
        <taxon>50 kb inversion clade</taxon>
        <taxon>NPAAA clade</taxon>
        <taxon>indigoferoid/millettioid clade</taxon>
        <taxon>Phaseoleae</taxon>
        <taxon>Mucuna</taxon>
    </lineage>
</organism>
<dbReference type="AlphaFoldDB" id="A0A371GAK8"/>
<accession>A0A371GAK8</accession>
<protein>
    <submittedName>
        <fullName evidence="1">Uncharacterized protein</fullName>
    </submittedName>
</protein>